<name>A0A830BSY1_9LAMI</name>
<keyword evidence="1" id="KW-1133">Transmembrane helix</keyword>
<evidence type="ECO:0000256" key="1">
    <source>
        <dbReference type="SAM" id="Phobius"/>
    </source>
</evidence>
<protein>
    <submittedName>
        <fullName evidence="2">Uncharacterized protein</fullName>
    </submittedName>
</protein>
<dbReference type="Proteomes" id="UP000653305">
    <property type="component" value="Unassembled WGS sequence"/>
</dbReference>
<accession>A0A830BSY1</accession>
<sequence>MIYRNWSLLTSPTTILAGIIGTFVVSNLLFIKNISFHYKCQCVHMCGYEQEEIQIKEFRK</sequence>
<feature type="transmembrane region" description="Helical" evidence="1">
    <location>
        <begin position="6"/>
        <end position="31"/>
    </location>
</feature>
<comment type="caution">
    <text evidence="2">The sequence shown here is derived from an EMBL/GenBank/DDBJ whole genome shotgun (WGS) entry which is preliminary data.</text>
</comment>
<keyword evidence="1" id="KW-0472">Membrane</keyword>
<evidence type="ECO:0000313" key="3">
    <source>
        <dbReference type="Proteomes" id="UP000653305"/>
    </source>
</evidence>
<gene>
    <name evidence="2" type="ORF">PHJA_001200000</name>
</gene>
<dbReference type="EMBL" id="BMAC01000220">
    <property type="protein sequence ID" value="GFP90560.1"/>
    <property type="molecule type" value="Genomic_DNA"/>
</dbReference>
<dbReference type="AlphaFoldDB" id="A0A830BSY1"/>
<reference evidence="2" key="1">
    <citation type="submission" date="2020-07" db="EMBL/GenBank/DDBJ databases">
        <title>Ethylene signaling mediates host invasion by parasitic plants.</title>
        <authorList>
            <person name="Yoshida S."/>
        </authorList>
    </citation>
    <scope>NUCLEOTIDE SEQUENCE</scope>
    <source>
        <strain evidence="2">Okayama</strain>
    </source>
</reference>
<keyword evidence="1" id="KW-0812">Transmembrane</keyword>
<keyword evidence="3" id="KW-1185">Reference proteome</keyword>
<organism evidence="2 3">
    <name type="scientific">Phtheirospermum japonicum</name>
    <dbReference type="NCBI Taxonomy" id="374723"/>
    <lineage>
        <taxon>Eukaryota</taxon>
        <taxon>Viridiplantae</taxon>
        <taxon>Streptophyta</taxon>
        <taxon>Embryophyta</taxon>
        <taxon>Tracheophyta</taxon>
        <taxon>Spermatophyta</taxon>
        <taxon>Magnoliopsida</taxon>
        <taxon>eudicotyledons</taxon>
        <taxon>Gunneridae</taxon>
        <taxon>Pentapetalae</taxon>
        <taxon>asterids</taxon>
        <taxon>lamiids</taxon>
        <taxon>Lamiales</taxon>
        <taxon>Orobanchaceae</taxon>
        <taxon>Orobanchaceae incertae sedis</taxon>
        <taxon>Phtheirospermum</taxon>
    </lineage>
</organism>
<evidence type="ECO:0000313" key="2">
    <source>
        <dbReference type="EMBL" id="GFP90560.1"/>
    </source>
</evidence>
<dbReference type="OrthoDB" id="895511at2759"/>
<proteinExistence type="predicted"/>